<proteinExistence type="predicted"/>
<keyword evidence="1" id="KW-1133">Transmembrane helix</keyword>
<protein>
    <submittedName>
        <fullName evidence="2">Uncharacterized protein</fullName>
    </submittedName>
</protein>
<keyword evidence="1" id="KW-0472">Membrane</keyword>
<comment type="caution">
    <text evidence="2">The sequence shown here is derived from an EMBL/GenBank/DDBJ whole genome shotgun (WGS) entry which is preliminary data.</text>
</comment>
<name>A0A928ZV26_LEPEC</name>
<evidence type="ECO:0000313" key="2">
    <source>
        <dbReference type="EMBL" id="MBE9067984.1"/>
    </source>
</evidence>
<organism evidence="2 3">
    <name type="scientific">Leptolyngbya cf. ectocarpi LEGE 11479</name>
    <dbReference type="NCBI Taxonomy" id="1828722"/>
    <lineage>
        <taxon>Bacteria</taxon>
        <taxon>Bacillati</taxon>
        <taxon>Cyanobacteriota</taxon>
        <taxon>Cyanophyceae</taxon>
        <taxon>Leptolyngbyales</taxon>
        <taxon>Leptolyngbyaceae</taxon>
        <taxon>Leptolyngbya group</taxon>
        <taxon>Leptolyngbya</taxon>
    </lineage>
</organism>
<accession>A0A928ZV26</accession>
<dbReference type="EMBL" id="JADEXP010000133">
    <property type="protein sequence ID" value="MBE9067984.1"/>
    <property type="molecule type" value="Genomic_DNA"/>
</dbReference>
<dbReference type="Proteomes" id="UP000615026">
    <property type="component" value="Unassembled WGS sequence"/>
</dbReference>
<dbReference type="RefSeq" id="WP_193993944.1">
    <property type="nucleotide sequence ID" value="NZ_JADEXP010000133.1"/>
</dbReference>
<reference evidence="2" key="1">
    <citation type="submission" date="2020-10" db="EMBL/GenBank/DDBJ databases">
        <authorList>
            <person name="Castelo-Branco R."/>
            <person name="Eusebio N."/>
            <person name="Adriana R."/>
            <person name="Vieira A."/>
            <person name="Brugerolle De Fraissinette N."/>
            <person name="Rezende De Castro R."/>
            <person name="Schneider M.P."/>
            <person name="Vasconcelos V."/>
            <person name="Leao P.N."/>
        </authorList>
    </citation>
    <scope>NUCLEOTIDE SEQUENCE</scope>
    <source>
        <strain evidence="2">LEGE 11479</strain>
    </source>
</reference>
<sequence length="57" mass="6109">MQRVTHLPGLVVPCLVTALTIAREQSVRFAVGRMARQAIAATGFSMLLAWGGGWLAK</sequence>
<keyword evidence="1" id="KW-0812">Transmembrane</keyword>
<keyword evidence="3" id="KW-1185">Reference proteome</keyword>
<evidence type="ECO:0000256" key="1">
    <source>
        <dbReference type="SAM" id="Phobius"/>
    </source>
</evidence>
<dbReference type="AlphaFoldDB" id="A0A928ZV26"/>
<feature type="transmembrane region" description="Helical" evidence="1">
    <location>
        <begin position="38"/>
        <end position="56"/>
    </location>
</feature>
<evidence type="ECO:0000313" key="3">
    <source>
        <dbReference type="Proteomes" id="UP000615026"/>
    </source>
</evidence>
<gene>
    <name evidence="2" type="ORF">IQ260_15125</name>
</gene>